<feature type="transmembrane region" description="Helical" evidence="8">
    <location>
        <begin position="261"/>
        <end position="286"/>
    </location>
</feature>
<comment type="caution">
    <text evidence="8">Lacks conserved residue(s) required for the propagation of feature annotation.</text>
</comment>
<evidence type="ECO:0000256" key="8">
    <source>
        <dbReference type="RuleBase" id="RU363043"/>
    </source>
</evidence>
<dbReference type="GO" id="GO:0005886">
    <property type="term" value="C:plasma membrane"/>
    <property type="evidence" value="ECO:0007669"/>
    <property type="project" value="UniProtKB-SubCell"/>
</dbReference>
<feature type="transmembrane region" description="Helical" evidence="8">
    <location>
        <begin position="88"/>
        <end position="112"/>
    </location>
</feature>
<dbReference type="PANTHER" id="PTHR43470:SF5">
    <property type="entry name" value="PHOSPHATE TRANSPORT SYSTEM PERMEASE PROTEIN PSTA"/>
    <property type="match status" value="1"/>
</dbReference>
<keyword evidence="11" id="KW-1185">Reference proteome</keyword>
<feature type="transmembrane region" description="Helical" evidence="8">
    <location>
        <begin position="385"/>
        <end position="403"/>
    </location>
</feature>
<evidence type="ECO:0000313" key="10">
    <source>
        <dbReference type="EMBL" id="MFC7317374.1"/>
    </source>
</evidence>
<comment type="similarity">
    <text evidence="2 8">Belongs to the binding-protein-dependent transport system permease family. CysTW subfamily.</text>
</comment>
<dbReference type="NCBIfam" id="TIGR00974">
    <property type="entry name" value="3a0107s02c"/>
    <property type="match status" value="1"/>
</dbReference>
<dbReference type="CDD" id="cd06261">
    <property type="entry name" value="TM_PBP2"/>
    <property type="match status" value="1"/>
</dbReference>
<dbReference type="InterPro" id="IPR005672">
    <property type="entry name" value="Phosphate_PstA"/>
</dbReference>
<dbReference type="Pfam" id="PF00528">
    <property type="entry name" value="BPD_transp_1"/>
    <property type="match status" value="1"/>
</dbReference>
<feature type="transmembrane region" description="Helical" evidence="8">
    <location>
        <begin position="318"/>
        <end position="339"/>
    </location>
</feature>
<protein>
    <recommendedName>
        <fullName evidence="8">Phosphate transport system permease protein PstA</fullName>
    </recommendedName>
</protein>
<evidence type="ECO:0000256" key="3">
    <source>
        <dbReference type="ARBA" id="ARBA00022448"/>
    </source>
</evidence>
<gene>
    <name evidence="10" type="primary">pstA</name>
    <name evidence="10" type="ORF">ACFQPE_11330</name>
</gene>
<feature type="transmembrane region" description="Helical" evidence="8">
    <location>
        <begin position="179"/>
        <end position="198"/>
    </location>
</feature>
<evidence type="ECO:0000313" key="11">
    <source>
        <dbReference type="Proteomes" id="UP001596547"/>
    </source>
</evidence>
<feature type="transmembrane region" description="Helical" evidence="8">
    <location>
        <begin position="229"/>
        <end position="249"/>
    </location>
</feature>
<name>A0ABD6A9Y5_9EURY</name>
<feature type="transmembrane region" description="Helical" evidence="8">
    <location>
        <begin position="504"/>
        <end position="526"/>
    </location>
</feature>
<keyword evidence="3" id="KW-0813">Transport</keyword>
<proteinExistence type="inferred from homology"/>
<feature type="transmembrane region" description="Helical" evidence="8">
    <location>
        <begin position="435"/>
        <end position="455"/>
    </location>
</feature>
<dbReference type="SUPFAM" id="SSF161098">
    <property type="entry name" value="MetI-like"/>
    <property type="match status" value="1"/>
</dbReference>
<dbReference type="GeneID" id="79315957"/>
<dbReference type="InterPro" id="IPR035906">
    <property type="entry name" value="MetI-like_sf"/>
</dbReference>
<evidence type="ECO:0000256" key="2">
    <source>
        <dbReference type="ARBA" id="ARBA00007069"/>
    </source>
</evidence>
<evidence type="ECO:0000256" key="1">
    <source>
        <dbReference type="ARBA" id="ARBA00004651"/>
    </source>
</evidence>
<comment type="subcellular location">
    <subcellularLocation>
        <location evidence="1 8">Cell membrane</location>
        <topology evidence="1 8">Multi-pass membrane protein</topology>
    </subcellularLocation>
</comment>
<feature type="transmembrane region" description="Helical" evidence="8">
    <location>
        <begin position="146"/>
        <end position="167"/>
    </location>
</feature>
<feature type="transmembrane region" description="Helical" evidence="8">
    <location>
        <begin position="359"/>
        <end position="379"/>
    </location>
</feature>
<feature type="transmembrane region" description="Helical" evidence="8">
    <location>
        <begin position="59"/>
        <end position="81"/>
    </location>
</feature>
<dbReference type="Proteomes" id="UP001596547">
    <property type="component" value="Unassembled WGS sequence"/>
</dbReference>
<evidence type="ECO:0000256" key="6">
    <source>
        <dbReference type="ARBA" id="ARBA00022989"/>
    </source>
</evidence>
<evidence type="ECO:0000256" key="4">
    <source>
        <dbReference type="ARBA" id="ARBA00022475"/>
    </source>
</evidence>
<dbReference type="InterPro" id="IPR000515">
    <property type="entry name" value="MetI-like"/>
</dbReference>
<dbReference type="EMBL" id="JBHTBF010000002">
    <property type="protein sequence ID" value="MFC7317374.1"/>
    <property type="molecule type" value="Genomic_DNA"/>
</dbReference>
<evidence type="ECO:0000256" key="5">
    <source>
        <dbReference type="ARBA" id="ARBA00022692"/>
    </source>
</evidence>
<dbReference type="RefSeq" id="WP_276303377.1">
    <property type="nucleotide sequence ID" value="NZ_CP119992.1"/>
</dbReference>
<sequence length="534" mass="55002">MATGTDANYAEGFGQVSRTVGTIFRYALLAATLFGIVLLGVLLVYVANDAVQPLTADPGWQLTFLVTLVLPTLGVGGYLYYRDARAFATGLAVVGLLVVSLMFGGGAALIFVDIVPPLVWFSFVIALALPAAVVVLVERLDRRLPFLARLGLTVAAIGGSLLVVPGLVQGLPVVPSDGAMLALTLGGPAAIVVGNYFARRNAARAGLIAGGAAFLATVIAPFVGPAVDLTPVPATVLAAAVVVPTGAYVGDVVVNRPADRVGLVLSGVIVGGALLGAGVVDLLGFAGPNSWVDWQFLTSPHSGTAEDAGFYPAIGGSILLMVVVAVLSFPLGVGSAVYLEEYAPDNRFTRLIDVNISNLAGVPSVVYGLLGLGLFVTYLGQPTGTALVGGATLGLLILPIVIISSREALRAVPDEMRQASYGMGATRWQTVKNVVLPRAFPGILTGTILALGRAIGETAPLIMIGAATVNYSLPTELSAKVTAMPLQVYAWASLFAGPDFYQKAVPAGVVVLVAVLLAMNSIAIVLRNKYQRES</sequence>
<reference evidence="10 11" key="1">
    <citation type="journal article" date="2019" name="Int. J. Syst. Evol. Microbiol.">
        <title>The Global Catalogue of Microorganisms (GCM) 10K type strain sequencing project: providing services to taxonomists for standard genome sequencing and annotation.</title>
        <authorList>
            <consortium name="The Broad Institute Genomics Platform"/>
            <consortium name="The Broad Institute Genome Sequencing Center for Infectious Disease"/>
            <person name="Wu L."/>
            <person name="Ma J."/>
        </authorList>
    </citation>
    <scope>NUCLEOTIDE SEQUENCE [LARGE SCALE GENOMIC DNA]</scope>
    <source>
        <strain evidence="10 11">PSR21</strain>
    </source>
</reference>
<accession>A0ABD6A9Y5</accession>
<dbReference type="PROSITE" id="PS50928">
    <property type="entry name" value="ABC_TM1"/>
    <property type="match status" value="1"/>
</dbReference>
<feature type="transmembrane region" description="Helical" evidence="8">
    <location>
        <begin position="118"/>
        <end position="137"/>
    </location>
</feature>
<feature type="domain" description="ABC transmembrane type-1" evidence="9">
    <location>
        <begin position="314"/>
        <end position="523"/>
    </location>
</feature>
<organism evidence="10 11">
    <name type="scientific">Halomarina halobia</name>
    <dbReference type="NCBI Taxonomy" id="3033386"/>
    <lineage>
        <taxon>Archaea</taxon>
        <taxon>Methanobacteriati</taxon>
        <taxon>Methanobacteriota</taxon>
        <taxon>Stenosarchaea group</taxon>
        <taxon>Halobacteria</taxon>
        <taxon>Halobacteriales</taxon>
        <taxon>Natronomonadaceae</taxon>
        <taxon>Halomarina</taxon>
    </lineage>
</organism>
<comment type="caution">
    <text evidence="10">The sequence shown here is derived from an EMBL/GenBank/DDBJ whole genome shotgun (WGS) entry which is preliminary data.</text>
</comment>
<feature type="transmembrane region" description="Helical" evidence="8">
    <location>
        <begin position="26"/>
        <end position="47"/>
    </location>
</feature>
<evidence type="ECO:0000259" key="9">
    <source>
        <dbReference type="PROSITE" id="PS50928"/>
    </source>
</evidence>
<keyword evidence="5 8" id="KW-0812">Transmembrane</keyword>
<feature type="transmembrane region" description="Helical" evidence="8">
    <location>
        <begin position="205"/>
        <end position="223"/>
    </location>
</feature>
<dbReference type="Gene3D" id="1.10.3720.10">
    <property type="entry name" value="MetI-like"/>
    <property type="match status" value="1"/>
</dbReference>
<dbReference type="AlphaFoldDB" id="A0ABD6A9Y5"/>
<keyword evidence="4 8" id="KW-1003">Cell membrane</keyword>
<keyword evidence="7 8" id="KW-0472">Membrane</keyword>
<evidence type="ECO:0000256" key="7">
    <source>
        <dbReference type="ARBA" id="ARBA00023136"/>
    </source>
</evidence>
<keyword evidence="6 8" id="KW-1133">Transmembrane helix</keyword>
<dbReference type="PANTHER" id="PTHR43470">
    <property type="entry name" value="PHOSPHATE TRANSPORT SYSTEM PERMEASE PROTEIN PSTA-RELATED"/>
    <property type="match status" value="1"/>
</dbReference>